<evidence type="ECO:0000313" key="12">
    <source>
        <dbReference type="EMBL" id="MFC3673687.1"/>
    </source>
</evidence>
<evidence type="ECO:0000256" key="7">
    <source>
        <dbReference type="ARBA" id="ARBA00034247"/>
    </source>
</evidence>
<keyword evidence="5 8" id="KW-1133">Transmembrane helix</keyword>
<dbReference type="Proteomes" id="UP001595683">
    <property type="component" value="Unassembled WGS sequence"/>
</dbReference>
<dbReference type="PROSITE" id="PS50113">
    <property type="entry name" value="PAC"/>
    <property type="match status" value="1"/>
</dbReference>
<dbReference type="PANTHER" id="PTHR45138">
    <property type="entry name" value="REGULATORY COMPONENTS OF SENSORY TRANSDUCTION SYSTEM"/>
    <property type="match status" value="1"/>
</dbReference>
<protein>
    <recommendedName>
        <fullName evidence="2">diguanylate cyclase</fullName>
        <ecNumber evidence="2">2.7.7.65</ecNumber>
    </recommendedName>
</protein>
<keyword evidence="13" id="KW-1185">Reference proteome</keyword>
<dbReference type="InterPro" id="IPR043128">
    <property type="entry name" value="Rev_trsase/Diguanyl_cyclase"/>
</dbReference>
<keyword evidence="3" id="KW-1003">Cell membrane</keyword>
<evidence type="ECO:0000256" key="5">
    <source>
        <dbReference type="ARBA" id="ARBA00022989"/>
    </source>
</evidence>
<dbReference type="Pfam" id="PF00990">
    <property type="entry name" value="GGDEF"/>
    <property type="match status" value="1"/>
</dbReference>
<dbReference type="InterPro" id="IPR001610">
    <property type="entry name" value="PAC"/>
</dbReference>
<dbReference type="InterPro" id="IPR035965">
    <property type="entry name" value="PAS-like_dom_sf"/>
</dbReference>
<dbReference type="SUPFAM" id="SSF55785">
    <property type="entry name" value="PYP-like sensor domain (PAS domain)"/>
    <property type="match status" value="1"/>
</dbReference>
<dbReference type="InterPro" id="IPR050469">
    <property type="entry name" value="Diguanylate_Cyclase"/>
</dbReference>
<dbReference type="GO" id="GO:0052621">
    <property type="term" value="F:diguanylate cyclase activity"/>
    <property type="evidence" value="ECO:0007669"/>
    <property type="project" value="UniProtKB-EC"/>
</dbReference>
<dbReference type="SMART" id="SM00086">
    <property type="entry name" value="PAC"/>
    <property type="match status" value="1"/>
</dbReference>
<feature type="transmembrane region" description="Helical" evidence="8">
    <location>
        <begin position="132"/>
        <end position="153"/>
    </location>
</feature>
<name>A0ABV7V9R3_9SPHN</name>
<dbReference type="CDD" id="cd01949">
    <property type="entry name" value="GGDEF"/>
    <property type="match status" value="1"/>
</dbReference>
<dbReference type="PROSITE" id="PS50887">
    <property type="entry name" value="GGDEF"/>
    <property type="match status" value="1"/>
</dbReference>
<dbReference type="InterPro" id="IPR029787">
    <property type="entry name" value="Nucleotide_cyclase"/>
</dbReference>
<dbReference type="RefSeq" id="WP_229815673.1">
    <property type="nucleotide sequence ID" value="NZ_BMZP01000027.1"/>
</dbReference>
<dbReference type="NCBIfam" id="TIGR00254">
    <property type="entry name" value="GGDEF"/>
    <property type="match status" value="1"/>
</dbReference>
<keyword evidence="12" id="KW-0548">Nucleotidyltransferase</keyword>
<dbReference type="Pfam" id="PF08448">
    <property type="entry name" value="PAS_4"/>
    <property type="match status" value="1"/>
</dbReference>
<dbReference type="InterPro" id="IPR000160">
    <property type="entry name" value="GGDEF_dom"/>
</dbReference>
<keyword evidence="6 8" id="KW-0472">Membrane</keyword>
<evidence type="ECO:0000256" key="1">
    <source>
        <dbReference type="ARBA" id="ARBA00004651"/>
    </source>
</evidence>
<dbReference type="InterPro" id="IPR000700">
    <property type="entry name" value="PAS-assoc_C"/>
</dbReference>
<feature type="transmembrane region" description="Helical" evidence="8">
    <location>
        <begin position="165"/>
        <end position="187"/>
    </location>
</feature>
<feature type="domain" description="PAS" evidence="9">
    <location>
        <begin position="317"/>
        <end position="387"/>
    </location>
</feature>
<dbReference type="EMBL" id="JBHRYE010000050">
    <property type="protein sequence ID" value="MFC3673687.1"/>
    <property type="molecule type" value="Genomic_DNA"/>
</dbReference>
<comment type="caution">
    <text evidence="12">The sequence shown here is derived from an EMBL/GenBank/DDBJ whole genome shotgun (WGS) entry which is preliminary data.</text>
</comment>
<dbReference type="SUPFAM" id="SSF55073">
    <property type="entry name" value="Nucleotide cyclase"/>
    <property type="match status" value="1"/>
</dbReference>
<feature type="domain" description="GGDEF" evidence="11">
    <location>
        <begin position="471"/>
        <end position="600"/>
    </location>
</feature>
<dbReference type="InterPro" id="IPR007895">
    <property type="entry name" value="MASE1"/>
</dbReference>
<evidence type="ECO:0000256" key="8">
    <source>
        <dbReference type="SAM" id="Phobius"/>
    </source>
</evidence>
<evidence type="ECO:0000259" key="9">
    <source>
        <dbReference type="PROSITE" id="PS50112"/>
    </source>
</evidence>
<evidence type="ECO:0000256" key="6">
    <source>
        <dbReference type="ARBA" id="ARBA00023136"/>
    </source>
</evidence>
<feature type="transmembrane region" description="Helical" evidence="8">
    <location>
        <begin position="286"/>
        <end position="302"/>
    </location>
</feature>
<dbReference type="SMART" id="SM00091">
    <property type="entry name" value="PAS"/>
    <property type="match status" value="1"/>
</dbReference>
<gene>
    <name evidence="12" type="ORF">ACFOOT_19875</name>
</gene>
<dbReference type="Gene3D" id="3.30.450.20">
    <property type="entry name" value="PAS domain"/>
    <property type="match status" value="1"/>
</dbReference>
<evidence type="ECO:0000259" key="10">
    <source>
        <dbReference type="PROSITE" id="PS50113"/>
    </source>
</evidence>
<evidence type="ECO:0000256" key="3">
    <source>
        <dbReference type="ARBA" id="ARBA00022475"/>
    </source>
</evidence>
<evidence type="ECO:0000313" key="13">
    <source>
        <dbReference type="Proteomes" id="UP001595683"/>
    </source>
</evidence>
<organism evidence="12 13">
    <name type="scientific">Novosphingobium pokkalii</name>
    <dbReference type="NCBI Taxonomy" id="1770194"/>
    <lineage>
        <taxon>Bacteria</taxon>
        <taxon>Pseudomonadati</taxon>
        <taxon>Pseudomonadota</taxon>
        <taxon>Alphaproteobacteria</taxon>
        <taxon>Sphingomonadales</taxon>
        <taxon>Sphingomonadaceae</taxon>
        <taxon>Novosphingobium</taxon>
    </lineage>
</organism>
<dbReference type="Pfam" id="PF05231">
    <property type="entry name" value="MASE1"/>
    <property type="match status" value="1"/>
</dbReference>
<dbReference type="PANTHER" id="PTHR45138:SF9">
    <property type="entry name" value="DIGUANYLATE CYCLASE DGCM-RELATED"/>
    <property type="match status" value="1"/>
</dbReference>
<keyword evidence="12" id="KW-0808">Transferase</keyword>
<evidence type="ECO:0000256" key="4">
    <source>
        <dbReference type="ARBA" id="ARBA00022692"/>
    </source>
</evidence>
<comment type="catalytic activity">
    <reaction evidence="7">
        <text>2 GTP = 3',3'-c-di-GMP + 2 diphosphate</text>
        <dbReference type="Rhea" id="RHEA:24898"/>
        <dbReference type="ChEBI" id="CHEBI:33019"/>
        <dbReference type="ChEBI" id="CHEBI:37565"/>
        <dbReference type="ChEBI" id="CHEBI:58805"/>
        <dbReference type="EC" id="2.7.7.65"/>
    </reaction>
</comment>
<feature type="transmembrane region" description="Helical" evidence="8">
    <location>
        <begin position="67"/>
        <end position="86"/>
    </location>
</feature>
<dbReference type="Gene3D" id="3.30.70.270">
    <property type="match status" value="1"/>
</dbReference>
<dbReference type="InterPro" id="IPR000014">
    <property type="entry name" value="PAS"/>
</dbReference>
<proteinExistence type="predicted"/>
<feature type="transmembrane region" description="Helical" evidence="8">
    <location>
        <begin position="12"/>
        <end position="36"/>
    </location>
</feature>
<accession>A0ABV7V9R3</accession>
<feature type="transmembrane region" description="Helical" evidence="8">
    <location>
        <begin position="199"/>
        <end position="218"/>
    </location>
</feature>
<dbReference type="InterPro" id="IPR013656">
    <property type="entry name" value="PAS_4"/>
</dbReference>
<keyword evidence="4 8" id="KW-0812">Transmembrane</keyword>
<dbReference type="CDD" id="cd00130">
    <property type="entry name" value="PAS"/>
    <property type="match status" value="1"/>
</dbReference>
<sequence length="600" mass="64398">MQTAVPLRPRLAITPTASLRSAIATGLAFFISAFLAVHYSRLSGGVAMVWVSNAILAARLHALPTRVWPTTIAAAGLASFLVTGFFGLGWIAAPFMVAINMFEGVASAAILRRIMKAHWPEETAEWMAGYSLGIGLIVPMVGAALASAILAITHGHSLRANFVDWMVGHSLGMMIFLPSGSLLCMALQTREPLLPEKAGLRGLLLCGTMALLTLAVFSQTARPLLIFPLLLVLFGAIWANAFVALSLPVILATVGGLLTLHGYGPIADMQFAPTDLKVLAGRLQFFQVYLGITVLAVLPIVAEQERRRRRMRDLVHSEARYRLLSDHVSDVIIHMSRGGTVRYASPAITQLTGHVPEQLLGVDFRHIVVEEHRSAVSAAWHAAMASPGEPVGVEFLGLRLGGPSRWFETHFRAVTNEAGEVDGLVCVTRDISQRKRIEEDLSRAALTDPLTGIPNRRAFFETAERVGATGLPSALAVIDIDYFKQVNDRYGHAVGDRVLRAFAEAAVAAVRATDFVARIGGEEFAVLLPDTELVHAEKVCQRLARAVNALAVDTPQGQVKITISAGIAALGDHPDAALAAADSALYRAKAEGRARLRVAA</sequence>
<reference evidence="13" key="1">
    <citation type="journal article" date="2019" name="Int. J. Syst. Evol. Microbiol.">
        <title>The Global Catalogue of Microorganisms (GCM) 10K type strain sequencing project: providing services to taxonomists for standard genome sequencing and annotation.</title>
        <authorList>
            <consortium name="The Broad Institute Genomics Platform"/>
            <consortium name="The Broad Institute Genome Sequencing Center for Infectious Disease"/>
            <person name="Wu L."/>
            <person name="Ma J."/>
        </authorList>
    </citation>
    <scope>NUCLEOTIDE SEQUENCE [LARGE SCALE GENOMIC DNA]</scope>
    <source>
        <strain evidence="13">KCTC 42224</strain>
    </source>
</reference>
<dbReference type="EC" id="2.7.7.65" evidence="2"/>
<comment type="subcellular location">
    <subcellularLocation>
        <location evidence="1">Cell membrane</location>
        <topology evidence="1">Multi-pass membrane protein</topology>
    </subcellularLocation>
</comment>
<dbReference type="PROSITE" id="PS50112">
    <property type="entry name" value="PAS"/>
    <property type="match status" value="1"/>
</dbReference>
<feature type="domain" description="PAC" evidence="10">
    <location>
        <begin position="391"/>
        <end position="443"/>
    </location>
</feature>
<dbReference type="SMART" id="SM00267">
    <property type="entry name" value="GGDEF"/>
    <property type="match status" value="1"/>
</dbReference>
<evidence type="ECO:0000256" key="2">
    <source>
        <dbReference type="ARBA" id="ARBA00012528"/>
    </source>
</evidence>
<evidence type="ECO:0000259" key="11">
    <source>
        <dbReference type="PROSITE" id="PS50887"/>
    </source>
</evidence>
<dbReference type="NCBIfam" id="TIGR00229">
    <property type="entry name" value="sensory_box"/>
    <property type="match status" value="1"/>
</dbReference>